<dbReference type="SUPFAM" id="SSF54427">
    <property type="entry name" value="NTF2-like"/>
    <property type="match status" value="1"/>
</dbReference>
<protein>
    <submittedName>
        <fullName evidence="2">Nuclear transport factor 2 family protein</fullName>
    </submittedName>
</protein>
<proteinExistence type="predicted"/>
<dbReference type="RefSeq" id="WP_135446228.1">
    <property type="nucleotide sequence ID" value="NZ_SRLE01000014.1"/>
</dbReference>
<evidence type="ECO:0000313" key="2">
    <source>
        <dbReference type="EMBL" id="TGD71336.1"/>
    </source>
</evidence>
<organism evidence="2 3">
    <name type="scientific">Mangrovimicrobium sediminis</name>
    <dbReference type="NCBI Taxonomy" id="2562682"/>
    <lineage>
        <taxon>Bacteria</taxon>
        <taxon>Pseudomonadati</taxon>
        <taxon>Pseudomonadota</taxon>
        <taxon>Gammaproteobacteria</taxon>
        <taxon>Cellvibrionales</taxon>
        <taxon>Halieaceae</taxon>
        <taxon>Mangrovimicrobium</taxon>
    </lineage>
</organism>
<dbReference type="InterPro" id="IPR037401">
    <property type="entry name" value="SnoaL-like"/>
</dbReference>
<evidence type="ECO:0000259" key="1">
    <source>
        <dbReference type="Pfam" id="PF13577"/>
    </source>
</evidence>
<comment type="caution">
    <text evidence="2">The sequence shown here is derived from an EMBL/GenBank/DDBJ whole genome shotgun (WGS) entry which is preliminary data.</text>
</comment>
<name>A0A4Z0LW13_9GAMM</name>
<dbReference type="InterPro" id="IPR032710">
    <property type="entry name" value="NTF2-like_dom_sf"/>
</dbReference>
<accession>A0A4Z0LW13</accession>
<sequence length="143" mass="16463">MTIDELLAREAIRDLMATYNTAGDSLRVEEFASVFTEDAELRTEQFSFQGREAIVNGLFRRVSDGRGETRHPGFVRHNLTTSKITLDSEQSARGRTYFQVNTSIGLDHCGLYIDEFRKVDGQWKIARRVVKTEYMAEDSFFRP</sequence>
<dbReference type="Pfam" id="PF13577">
    <property type="entry name" value="SnoaL_4"/>
    <property type="match status" value="1"/>
</dbReference>
<gene>
    <name evidence="2" type="ORF">E4634_18870</name>
</gene>
<evidence type="ECO:0000313" key="3">
    <source>
        <dbReference type="Proteomes" id="UP000298050"/>
    </source>
</evidence>
<dbReference type="AlphaFoldDB" id="A0A4Z0LW13"/>
<keyword evidence="3" id="KW-1185">Reference proteome</keyword>
<dbReference type="OrthoDB" id="7510033at2"/>
<dbReference type="EMBL" id="SRLE01000014">
    <property type="protein sequence ID" value="TGD71336.1"/>
    <property type="molecule type" value="Genomic_DNA"/>
</dbReference>
<feature type="domain" description="SnoaL-like" evidence="1">
    <location>
        <begin position="5"/>
        <end position="128"/>
    </location>
</feature>
<reference evidence="2 3" key="1">
    <citation type="submission" date="2019-04" db="EMBL/GenBank/DDBJ databases">
        <title>Taxonomy of novel Haliea sp. from mangrove soil of West Coast of India.</title>
        <authorList>
            <person name="Verma A."/>
            <person name="Kumar P."/>
            <person name="Krishnamurthi S."/>
        </authorList>
    </citation>
    <scope>NUCLEOTIDE SEQUENCE [LARGE SCALE GENOMIC DNA]</scope>
    <source>
        <strain evidence="2 3">SAOS-164</strain>
    </source>
</reference>
<dbReference type="Proteomes" id="UP000298050">
    <property type="component" value="Unassembled WGS sequence"/>
</dbReference>
<dbReference type="Gene3D" id="3.10.450.50">
    <property type="match status" value="1"/>
</dbReference>